<keyword evidence="2" id="KW-1185">Reference proteome</keyword>
<reference evidence="1 2" key="1">
    <citation type="submission" date="2018-01" db="EMBL/GenBank/DDBJ databases">
        <title>Arthrobacter sp. nov., from glaciers in China.</title>
        <authorList>
            <person name="Liu Q."/>
            <person name="Xin Y.-H."/>
        </authorList>
    </citation>
    <scope>NUCLEOTIDE SEQUENCE [LARGE SCALE GENOMIC DNA]</scope>
    <source>
        <strain evidence="1 2">HLT2-12-2</strain>
    </source>
</reference>
<accession>A0A2S3ZRG3</accession>
<organism evidence="1 2">
    <name type="scientific">Arthrobacter glacialis</name>
    <dbReference type="NCBI Taxonomy" id="1664"/>
    <lineage>
        <taxon>Bacteria</taxon>
        <taxon>Bacillati</taxon>
        <taxon>Actinomycetota</taxon>
        <taxon>Actinomycetes</taxon>
        <taxon>Micrococcales</taxon>
        <taxon>Micrococcaceae</taxon>
        <taxon>Arthrobacter</taxon>
    </lineage>
</organism>
<comment type="caution">
    <text evidence="1">The sequence shown here is derived from an EMBL/GenBank/DDBJ whole genome shotgun (WGS) entry which is preliminary data.</text>
</comment>
<dbReference type="Proteomes" id="UP000237061">
    <property type="component" value="Unassembled WGS sequence"/>
</dbReference>
<dbReference type="Pfam" id="PF04832">
    <property type="entry name" value="SOUL"/>
    <property type="match status" value="1"/>
</dbReference>
<evidence type="ECO:0000313" key="1">
    <source>
        <dbReference type="EMBL" id="POH71828.1"/>
    </source>
</evidence>
<dbReference type="InterPro" id="IPR006917">
    <property type="entry name" value="SOUL_heme-bd"/>
</dbReference>
<proteinExistence type="predicted"/>
<dbReference type="PANTHER" id="PTHR11220">
    <property type="entry name" value="HEME-BINDING PROTEIN-RELATED"/>
    <property type="match status" value="1"/>
</dbReference>
<dbReference type="RefSeq" id="WP_103467365.1">
    <property type="nucleotide sequence ID" value="NZ_PPXC01000021.1"/>
</dbReference>
<sequence length="198" mass="22738">MTEQQPYQMVREYDQFEVRCYPEHLLAEINRESFEDAGNRGFRYLFAYISGENQVTQKISMTAPVVQDLSSELLEMTAPVLQQEFATHDDIQRTSEFRIAFVLPEGFTLQNAPSPTNPNVHLRPVPVSLVAVIRFSGGWSTRNFQQHLQMLRIALKETGLISLGTPRLARYDPPFKPWSMRHNEILLDLEEPSPSGKD</sequence>
<dbReference type="AlphaFoldDB" id="A0A2S3ZRG3"/>
<dbReference type="PANTHER" id="PTHR11220:SF1">
    <property type="entry name" value="HEME-BINDING PROTEIN 2"/>
    <property type="match status" value="1"/>
</dbReference>
<dbReference type="InterPro" id="IPR011256">
    <property type="entry name" value="Reg_factor_effector_dom_sf"/>
</dbReference>
<dbReference type="SUPFAM" id="SSF55136">
    <property type="entry name" value="Probable bacterial effector-binding domain"/>
    <property type="match status" value="2"/>
</dbReference>
<protein>
    <submittedName>
        <fullName evidence="1">Heme-binding protein</fullName>
    </submittedName>
</protein>
<name>A0A2S3ZRG3_ARTGL</name>
<gene>
    <name evidence="1" type="ORF">CVS27_18695</name>
</gene>
<dbReference type="EMBL" id="PPXC01000021">
    <property type="protein sequence ID" value="POH71828.1"/>
    <property type="molecule type" value="Genomic_DNA"/>
</dbReference>
<evidence type="ECO:0000313" key="2">
    <source>
        <dbReference type="Proteomes" id="UP000237061"/>
    </source>
</evidence>
<dbReference type="Gene3D" id="3.20.80.10">
    <property type="entry name" value="Regulatory factor, effector binding domain"/>
    <property type="match status" value="1"/>
</dbReference>